<evidence type="ECO:0000313" key="2">
    <source>
        <dbReference type="Proteomes" id="UP001595191"/>
    </source>
</evidence>
<dbReference type="Proteomes" id="UP001595191">
    <property type="component" value="Unassembled WGS sequence"/>
</dbReference>
<proteinExistence type="predicted"/>
<organism evidence="1 2">
    <name type="scientific">Meishania litoralis</name>
    <dbReference type="NCBI Taxonomy" id="3434685"/>
    <lineage>
        <taxon>Bacteria</taxon>
        <taxon>Pseudomonadati</taxon>
        <taxon>Bacteroidota</taxon>
        <taxon>Flavobacteriia</taxon>
        <taxon>Flavobacteriales</taxon>
        <taxon>Flavobacteriaceae</taxon>
        <taxon>Meishania</taxon>
    </lineage>
</organism>
<protein>
    <submittedName>
        <fullName evidence="1">Uncharacterized protein</fullName>
    </submittedName>
</protein>
<accession>A0ACC7LJF1</accession>
<name>A0ACC7LJF1_9FLAO</name>
<comment type="caution">
    <text evidence="1">The sequence shown here is derived from an EMBL/GenBank/DDBJ whole genome shotgun (WGS) entry which is preliminary data.</text>
</comment>
<gene>
    <name evidence="1" type="ORF">ACEZ3G_10535</name>
</gene>
<evidence type="ECO:0000313" key="1">
    <source>
        <dbReference type="EMBL" id="MFH6603913.1"/>
    </source>
</evidence>
<dbReference type="EMBL" id="JBHFPV010000002">
    <property type="protein sequence ID" value="MFH6603913.1"/>
    <property type="molecule type" value="Genomic_DNA"/>
</dbReference>
<sequence length="107" mass="12709">MVLEQDTYIERNNLVLRLERNQREVGQLKNKLNSYVCEPKTYSLFERIETLKTGLDRLSISNREILQALKERKKSVGDHLENIRQQLSEFHELQQGVHDYVRGVRNV</sequence>
<reference evidence="1" key="1">
    <citation type="submission" date="2024-09" db="EMBL/GenBank/DDBJ databases">
        <authorList>
            <person name="Liu J."/>
        </authorList>
    </citation>
    <scope>NUCLEOTIDE SEQUENCE</scope>
    <source>
        <strain evidence="1">NBU2967</strain>
    </source>
</reference>
<keyword evidence="2" id="KW-1185">Reference proteome</keyword>